<dbReference type="PROSITE" id="PS50103">
    <property type="entry name" value="ZF_C3H1"/>
    <property type="match status" value="3"/>
</dbReference>
<keyword evidence="9" id="KW-1185">Reference proteome</keyword>
<dbReference type="SMART" id="SM00356">
    <property type="entry name" value="ZnF_C3H1"/>
    <property type="match status" value="3"/>
</dbReference>
<keyword evidence="4 6" id="KW-0862">Zinc</keyword>
<evidence type="ECO:0000256" key="4">
    <source>
        <dbReference type="ARBA" id="ARBA00022833"/>
    </source>
</evidence>
<feature type="domain" description="C3H1-type" evidence="7">
    <location>
        <begin position="100"/>
        <end position="127"/>
    </location>
</feature>
<dbReference type="FunFam" id="4.10.1000.10:FF:000001">
    <property type="entry name" value="zinc finger CCCH domain-containing protein 15-like"/>
    <property type="match status" value="1"/>
</dbReference>
<organism evidence="8 9">
    <name type="scientific">Perilla frutescens var. hirtella</name>
    <name type="common">Perilla citriodora</name>
    <name type="synonym">Perilla setoyensis</name>
    <dbReference type="NCBI Taxonomy" id="608512"/>
    <lineage>
        <taxon>Eukaryota</taxon>
        <taxon>Viridiplantae</taxon>
        <taxon>Streptophyta</taxon>
        <taxon>Embryophyta</taxon>
        <taxon>Tracheophyta</taxon>
        <taxon>Spermatophyta</taxon>
        <taxon>Magnoliopsida</taxon>
        <taxon>eudicotyledons</taxon>
        <taxon>Gunneridae</taxon>
        <taxon>Pentapetalae</taxon>
        <taxon>asterids</taxon>
        <taxon>lamiids</taxon>
        <taxon>Lamiales</taxon>
        <taxon>Lamiaceae</taxon>
        <taxon>Nepetoideae</taxon>
        <taxon>Elsholtzieae</taxon>
        <taxon>Perilla</taxon>
    </lineage>
</organism>
<accession>A0AAD4JQ45</accession>
<dbReference type="AlphaFoldDB" id="A0AAD4JQ45"/>
<evidence type="ECO:0000256" key="3">
    <source>
        <dbReference type="ARBA" id="ARBA00022771"/>
    </source>
</evidence>
<dbReference type="GO" id="GO:0003677">
    <property type="term" value="F:DNA binding"/>
    <property type="evidence" value="ECO:0007669"/>
    <property type="project" value="UniProtKB-KW"/>
</dbReference>
<feature type="zinc finger region" description="C3H1-type" evidence="6">
    <location>
        <begin position="100"/>
        <end position="127"/>
    </location>
</feature>
<protein>
    <recommendedName>
        <fullName evidence="7">C3H1-type domain-containing protein</fullName>
    </recommendedName>
</protein>
<comment type="caution">
    <text evidence="8">The sequence shown here is derived from an EMBL/GenBank/DDBJ whole genome shotgun (WGS) entry which is preliminary data.</text>
</comment>
<evidence type="ECO:0000313" key="8">
    <source>
        <dbReference type="EMBL" id="KAH6837980.1"/>
    </source>
</evidence>
<dbReference type="GO" id="GO:0006355">
    <property type="term" value="P:regulation of DNA-templated transcription"/>
    <property type="evidence" value="ECO:0007669"/>
    <property type="project" value="UniProtKB-ARBA"/>
</dbReference>
<dbReference type="Pfam" id="PF00642">
    <property type="entry name" value="zf-CCCH"/>
    <property type="match status" value="1"/>
</dbReference>
<name>A0AAD4JQ45_PERFH</name>
<dbReference type="InterPro" id="IPR045877">
    <property type="entry name" value="ZFP36-like"/>
</dbReference>
<dbReference type="Proteomes" id="UP001190926">
    <property type="component" value="Unassembled WGS sequence"/>
</dbReference>
<reference evidence="8 9" key="1">
    <citation type="journal article" date="2021" name="Nat. Commun.">
        <title>Incipient diploidization of the medicinal plant Perilla within 10,000 years.</title>
        <authorList>
            <person name="Zhang Y."/>
            <person name="Shen Q."/>
            <person name="Leng L."/>
            <person name="Zhang D."/>
            <person name="Chen S."/>
            <person name="Shi Y."/>
            <person name="Ning Z."/>
            <person name="Chen S."/>
        </authorList>
    </citation>
    <scope>NUCLEOTIDE SEQUENCE [LARGE SCALE GENOMIC DNA]</scope>
    <source>
        <strain evidence="9">cv. PC099</strain>
    </source>
</reference>
<feature type="zinc finger region" description="C3H1-type" evidence="6">
    <location>
        <begin position="172"/>
        <end position="200"/>
    </location>
</feature>
<dbReference type="SUPFAM" id="SSF90229">
    <property type="entry name" value="CCCH zinc finger"/>
    <property type="match status" value="2"/>
</dbReference>
<evidence type="ECO:0000259" key="7">
    <source>
        <dbReference type="PROSITE" id="PS50103"/>
    </source>
</evidence>
<feature type="domain" description="C3H1-type" evidence="7">
    <location>
        <begin position="247"/>
        <end position="275"/>
    </location>
</feature>
<dbReference type="EMBL" id="SDAM02000003">
    <property type="protein sequence ID" value="KAH6837980.1"/>
    <property type="molecule type" value="Genomic_DNA"/>
</dbReference>
<evidence type="ECO:0000256" key="1">
    <source>
        <dbReference type="ARBA" id="ARBA00022723"/>
    </source>
</evidence>
<keyword evidence="5" id="KW-0238">DNA-binding</keyword>
<sequence>MDCHRGSGFYVTNVVGLQSGNSGNSVNDNWGFRSIDKADCDAEDGICNKETSVHTNLISNYNGSSFQLEVESEPPNKRAKNYISEDLTTFDHKKATGTVLYKTKLCYQFRAGSCPFIENCDFAHSMEELRELPHNWQEIVAAHKEELVESLEQPREAFQIPVMGLNEETQGPNLRQQCKGFISGVGCQYGKNCIFMHNEHYNERRSAAICLLPGPGGGCERSGSKSSPGNGGGYESNVSKLTSNASNWKTRVCYKWESTGCCPYGRKCIFAHGYAELQHYAGRLMNREAVDSSTFVVPAKASVGTVGAPVSLVPYSYHVGVPSRRLPAETPMKRWKGPNKISKIYGDWIDDLE</sequence>
<dbReference type="PANTHER" id="PTHR12547">
    <property type="entry name" value="CCCH ZINC FINGER/TIS11-RELATED"/>
    <property type="match status" value="1"/>
</dbReference>
<keyword evidence="1 6" id="KW-0479">Metal-binding</keyword>
<evidence type="ECO:0000256" key="6">
    <source>
        <dbReference type="PROSITE-ProRule" id="PRU00723"/>
    </source>
</evidence>
<dbReference type="GO" id="GO:0003729">
    <property type="term" value="F:mRNA binding"/>
    <property type="evidence" value="ECO:0007669"/>
    <property type="project" value="InterPro"/>
</dbReference>
<dbReference type="PANTHER" id="PTHR12547:SF156">
    <property type="entry name" value="ZINC FINGER CCCH DOMAIN-CONTAINING PROTEIN 12"/>
    <property type="match status" value="1"/>
</dbReference>
<keyword evidence="2" id="KW-0677">Repeat</keyword>
<evidence type="ECO:0000256" key="5">
    <source>
        <dbReference type="ARBA" id="ARBA00023125"/>
    </source>
</evidence>
<feature type="domain" description="C3H1-type" evidence="7">
    <location>
        <begin position="172"/>
        <end position="200"/>
    </location>
</feature>
<evidence type="ECO:0000256" key="2">
    <source>
        <dbReference type="ARBA" id="ARBA00022737"/>
    </source>
</evidence>
<evidence type="ECO:0000313" key="9">
    <source>
        <dbReference type="Proteomes" id="UP001190926"/>
    </source>
</evidence>
<dbReference type="GO" id="GO:0008270">
    <property type="term" value="F:zinc ion binding"/>
    <property type="evidence" value="ECO:0007669"/>
    <property type="project" value="UniProtKB-KW"/>
</dbReference>
<dbReference type="FunFam" id="4.10.1000.10:FF:000016">
    <property type="entry name" value="Zinc finger CCCH domain-containing protein"/>
    <property type="match status" value="1"/>
</dbReference>
<keyword evidence="3 6" id="KW-0863">Zinc-finger</keyword>
<dbReference type="InterPro" id="IPR000571">
    <property type="entry name" value="Znf_CCCH"/>
</dbReference>
<dbReference type="Gene3D" id="4.10.1000.10">
    <property type="entry name" value="Zinc finger, CCCH-type"/>
    <property type="match status" value="2"/>
</dbReference>
<feature type="zinc finger region" description="C3H1-type" evidence="6">
    <location>
        <begin position="247"/>
        <end position="275"/>
    </location>
</feature>
<gene>
    <name evidence="8" type="ORF">C2S53_000341</name>
</gene>
<proteinExistence type="predicted"/>
<dbReference type="InterPro" id="IPR036855">
    <property type="entry name" value="Znf_CCCH_sf"/>
</dbReference>